<dbReference type="FunFam" id="3.30.565.10:FF:000010">
    <property type="entry name" value="Sensor histidine kinase RcsC"/>
    <property type="match status" value="1"/>
</dbReference>
<evidence type="ECO:0000256" key="8">
    <source>
        <dbReference type="ARBA" id="ARBA00074306"/>
    </source>
</evidence>
<dbReference type="PRINTS" id="PR00344">
    <property type="entry name" value="BCTRLSENSOR"/>
</dbReference>
<reference evidence="10 11" key="1">
    <citation type="submission" date="2018-06" db="EMBL/GenBank/DDBJ databases">
        <title>Comparative genomics of Brasilonema spp. strains.</title>
        <authorList>
            <person name="Alvarenga D.O."/>
            <person name="Fiore M.F."/>
            <person name="Varani A.M."/>
        </authorList>
    </citation>
    <scope>NUCLEOTIDE SEQUENCE [LARGE SCALE GENOMIC DNA]</scope>
    <source>
        <strain evidence="10 11">CENA114</strain>
    </source>
</reference>
<dbReference type="GO" id="GO:0005886">
    <property type="term" value="C:plasma membrane"/>
    <property type="evidence" value="ECO:0007669"/>
    <property type="project" value="TreeGrafter"/>
</dbReference>
<dbReference type="GO" id="GO:0000155">
    <property type="term" value="F:phosphorelay sensor kinase activity"/>
    <property type="evidence" value="ECO:0007669"/>
    <property type="project" value="InterPro"/>
</dbReference>
<dbReference type="Gene3D" id="3.30.565.10">
    <property type="entry name" value="Histidine kinase-like ATPase, C-terminal domain"/>
    <property type="match status" value="1"/>
</dbReference>
<keyword evidence="6 10" id="KW-0418">Kinase</keyword>
<dbReference type="SUPFAM" id="SSF47384">
    <property type="entry name" value="Homodimeric domain of signal transducing histidine kinase"/>
    <property type="match status" value="1"/>
</dbReference>
<dbReference type="EMBL" id="CP030118">
    <property type="protein sequence ID" value="QDL08795.1"/>
    <property type="molecule type" value="Genomic_DNA"/>
</dbReference>
<dbReference type="CDD" id="cd00082">
    <property type="entry name" value="HisKA"/>
    <property type="match status" value="1"/>
</dbReference>
<evidence type="ECO:0000313" key="10">
    <source>
        <dbReference type="EMBL" id="QDL08795.1"/>
    </source>
</evidence>
<dbReference type="Pfam" id="PF02518">
    <property type="entry name" value="HATPase_c"/>
    <property type="match status" value="1"/>
</dbReference>
<keyword evidence="5" id="KW-0808">Transferase</keyword>
<keyword evidence="4" id="KW-0597">Phosphoprotein</keyword>
<dbReference type="InterPro" id="IPR025751">
    <property type="entry name" value="RsbRD_N_dom"/>
</dbReference>
<dbReference type="InterPro" id="IPR004358">
    <property type="entry name" value="Sig_transdc_His_kin-like_C"/>
</dbReference>
<gene>
    <name evidence="10" type="ORF">DP114_13630</name>
</gene>
<dbReference type="EC" id="2.7.13.3" evidence="3"/>
<dbReference type="Pfam" id="PF14361">
    <property type="entry name" value="RsbRD_N"/>
    <property type="match status" value="1"/>
</dbReference>
<evidence type="ECO:0000313" key="11">
    <source>
        <dbReference type="Proteomes" id="UP000503129"/>
    </source>
</evidence>
<dbReference type="SMART" id="SM00387">
    <property type="entry name" value="HATPase_c"/>
    <property type="match status" value="1"/>
</dbReference>
<dbReference type="Proteomes" id="UP000503129">
    <property type="component" value="Chromosome"/>
</dbReference>
<dbReference type="SMART" id="SM00388">
    <property type="entry name" value="HisKA"/>
    <property type="match status" value="1"/>
</dbReference>
<dbReference type="AlphaFoldDB" id="A0A856MBZ1"/>
<organism evidence="10 11">
    <name type="scientific">Brasilonema sennae CENA114</name>
    <dbReference type="NCBI Taxonomy" id="415709"/>
    <lineage>
        <taxon>Bacteria</taxon>
        <taxon>Bacillati</taxon>
        <taxon>Cyanobacteriota</taxon>
        <taxon>Cyanophyceae</taxon>
        <taxon>Nostocales</taxon>
        <taxon>Scytonemataceae</taxon>
        <taxon>Brasilonema</taxon>
        <taxon>Bromeliae group (in: Brasilonema)</taxon>
    </lineage>
</organism>
<comment type="similarity">
    <text evidence="2">In the N-terminal section; belongs to the phytochrome family.</text>
</comment>
<dbReference type="Gene3D" id="1.10.287.130">
    <property type="match status" value="1"/>
</dbReference>
<evidence type="ECO:0000256" key="1">
    <source>
        <dbReference type="ARBA" id="ARBA00000085"/>
    </source>
</evidence>
<dbReference type="PANTHER" id="PTHR43047:SF72">
    <property type="entry name" value="OSMOSENSING HISTIDINE PROTEIN KINASE SLN1"/>
    <property type="match status" value="1"/>
</dbReference>
<dbReference type="KEGG" id="bsen:DP114_13630"/>
<dbReference type="CDD" id="cd16922">
    <property type="entry name" value="HATPase_EvgS-ArcB-TorS-like"/>
    <property type="match status" value="1"/>
</dbReference>
<dbReference type="GO" id="GO:0009927">
    <property type="term" value="F:histidine phosphotransfer kinase activity"/>
    <property type="evidence" value="ECO:0007669"/>
    <property type="project" value="TreeGrafter"/>
</dbReference>
<evidence type="ECO:0000259" key="9">
    <source>
        <dbReference type="PROSITE" id="PS50109"/>
    </source>
</evidence>
<dbReference type="PANTHER" id="PTHR43047">
    <property type="entry name" value="TWO-COMPONENT HISTIDINE PROTEIN KINASE"/>
    <property type="match status" value="1"/>
</dbReference>
<evidence type="ECO:0000256" key="4">
    <source>
        <dbReference type="ARBA" id="ARBA00022553"/>
    </source>
</evidence>
<dbReference type="InterPro" id="IPR005467">
    <property type="entry name" value="His_kinase_dom"/>
</dbReference>
<accession>A0A856MBZ1</accession>
<dbReference type="InterPro" id="IPR003661">
    <property type="entry name" value="HisK_dim/P_dom"/>
</dbReference>
<dbReference type="PROSITE" id="PS50109">
    <property type="entry name" value="HIS_KIN"/>
    <property type="match status" value="1"/>
</dbReference>
<sequence length="398" mass="44809">MQDFSQLLSLKVNAIAQNWVEIVAQDRQIKSTENLSRTAIQDHIPHVLAALVTVLAQTEQSDVRTIVEASLQHGLERAEQGFDPTEVVREYHLLRVTIISHLRPELSQGTAEEVLRAVSLINTVVDEAIAQCFKSYVKQRFQELEKLQNHLTLTVEELRRLVLSSQDHMSLLAHELKTPLNSIIGYSELFLRQQRSSQQQIRDTIPSVEHIERVVRNAHQLLHLINDALELSRYETGNMQLHLASTDVRSVINIVIETMQPLADAQALELVLLCDDLPKQVITDPLRLQQILTNLISNAIRYTQTGSIAIECHNIESSQWMFAVTDTGIGIPPEDQERIFEPFARAQHSHRPHPPNSTGLGLAIVTRLVKLLQGKITVKSLVGVGSTFTVILPLEVRT</sequence>
<evidence type="ECO:0000256" key="5">
    <source>
        <dbReference type="ARBA" id="ARBA00022679"/>
    </source>
</evidence>
<dbReference type="InterPro" id="IPR036097">
    <property type="entry name" value="HisK_dim/P_sf"/>
</dbReference>
<proteinExistence type="inferred from homology"/>
<comment type="catalytic activity">
    <reaction evidence="1">
        <text>ATP + protein L-histidine = ADP + protein N-phospho-L-histidine.</text>
        <dbReference type="EC" id="2.7.13.3"/>
    </reaction>
</comment>
<feature type="domain" description="Histidine kinase" evidence="9">
    <location>
        <begin position="171"/>
        <end position="396"/>
    </location>
</feature>
<keyword evidence="11" id="KW-1185">Reference proteome</keyword>
<evidence type="ECO:0000256" key="6">
    <source>
        <dbReference type="ARBA" id="ARBA00022777"/>
    </source>
</evidence>
<dbReference type="SUPFAM" id="SSF55874">
    <property type="entry name" value="ATPase domain of HSP90 chaperone/DNA topoisomerase II/histidine kinase"/>
    <property type="match status" value="1"/>
</dbReference>
<evidence type="ECO:0000256" key="3">
    <source>
        <dbReference type="ARBA" id="ARBA00012438"/>
    </source>
</evidence>
<dbReference type="InterPro" id="IPR036890">
    <property type="entry name" value="HATPase_C_sf"/>
</dbReference>
<dbReference type="InterPro" id="IPR003594">
    <property type="entry name" value="HATPase_dom"/>
</dbReference>
<protein>
    <recommendedName>
        <fullName evidence="8">Circadian input-output histidine kinase CikA</fullName>
        <ecNumber evidence="3">2.7.13.3</ecNumber>
    </recommendedName>
</protein>
<evidence type="ECO:0000256" key="2">
    <source>
        <dbReference type="ARBA" id="ARBA00006402"/>
    </source>
</evidence>
<dbReference type="Pfam" id="PF00512">
    <property type="entry name" value="HisKA"/>
    <property type="match status" value="1"/>
</dbReference>
<dbReference type="RefSeq" id="WP_171976329.1">
    <property type="nucleotide sequence ID" value="NZ_CAWOXK010000001.1"/>
</dbReference>
<keyword evidence="7" id="KW-0902">Two-component regulatory system</keyword>
<evidence type="ECO:0000256" key="7">
    <source>
        <dbReference type="ARBA" id="ARBA00023012"/>
    </source>
</evidence>
<name>A0A856MBZ1_9CYAN</name>